<accession>A0A0E9X3N2</accession>
<reference evidence="1" key="1">
    <citation type="submission" date="2014-11" db="EMBL/GenBank/DDBJ databases">
        <authorList>
            <person name="Amaro Gonzalez C."/>
        </authorList>
    </citation>
    <scope>NUCLEOTIDE SEQUENCE</scope>
</reference>
<name>A0A0E9X3N2_ANGAN</name>
<dbReference type="AlphaFoldDB" id="A0A0E9X3N2"/>
<proteinExistence type="predicted"/>
<organism evidence="1">
    <name type="scientific">Anguilla anguilla</name>
    <name type="common">European freshwater eel</name>
    <name type="synonym">Muraena anguilla</name>
    <dbReference type="NCBI Taxonomy" id="7936"/>
    <lineage>
        <taxon>Eukaryota</taxon>
        <taxon>Metazoa</taxon>
        <taxon>Chordata</taxon>
        <taxon>Craniata</taxon>
        <taxon>Vertebrata</taxon>
        <taxon>Euteleostomi</taxon>
        <taxon>Actinopterygii</taxon>
        <taxon>Neopterygii</taxon>
        <taxon>Teleostei</taxon>
        <taxon>Anguilliformes</taxon>
        <taxon>Anguillidae</taxon>
        <taxon>Anguilla</taxon>
    </lineage>
</organism>
<reference evidence="1" key="2">
    <citation type="journal article" date="2015" name="Fish Shellfish Immunol.">
        <title>Early steps in the European eel (Anguilla anguilla)-Vibrio vulnificus interaction in the gills: Role of the RtxA13 toxin.</title>
        <authorList>
            <person name="Callol A."/>
            <person name="Pajuelo D."/>
            <person name="Ebbesson L."/>
            <person name="Teles M."/>
            <person name="MacKenzie S."/>
            <person name="Amaro C."/>
        </authorList>
    </citation>
    <scope>NUCLEOTIDE SEQUENCE</scope>
</reference>
<sequence length="80" mass="9197">MGISTKLSTTTSFLTCPIIHIQLQCQHIKKPFNLRFLTTTKKRIVWLTTLHSCHSFQIIARSNQSDVQRVVCFFCVKKGS</sequence>
<protein>
    <submittedName>
        <fullName evidence="1">Uncharacterized protein</fullName>
    </submittedName>
</protein>
<dbReference type="EMBL" id="GBXM01012304">
    <property type="protein sequence ID" value="JAH96273.1"/>
    <property type="molecule type" value="Transcribed_RNA"/>
</dbReference>
<evidence type="ECO:0000313" key="1">
    <source>
        <dbReference type="EMBL" id="JAH96273.1"/>
    </source>
</evidence>